<dbReference type="GO" id="GO:0000049">
    <property type="term" value="F:tRNA binding"/>
    <property type="evidence" value="ECO:0007669"/>
    <property type="project" value="UniProtKB-KW"/>
</dbReference>
<feature type="domain" description="ABC transporter" evidence="14">
    <location>
        <begin position="283"/>
        <end position="504"/>
    </location>
</feature>
<dbReference type="FunFam" id="3.40.50.300:FF:000183">
    <property type="entry name" value="ABC transporter ATP-binding protein yjjK"/>
    <property type="match status" value="1"/>
</dbReference>
<dbReference type="SMART" id="SM00382">
    <property type="entry name" value="AAA"/>
    <property type="match status" value="2"/>
</dbReference>
<keyword evidence="8 15" id="KW-0067">ATP-binding</keyword>
<dbReference type="InterPro" id="IPR032524">
    <property type="entry name" value="ABC_tran_C"/>
</dbReference>
<keyword evidence="6" id="KW-0547">Nucleotide-binding</keyword>
<dbReference type="Pfam" id="PF16326">
    <property type="entry name" value="ABC_tran_CTD"/>
    <property type="match status" value="1"/>
</dbReference>
<keyword evidence="3" id="KW-0820">tRNA-binding</keyword>
<feature type="coiled-coil region" evidence="12">
    <location>
        <begin position="543"/>
        <end position="594"/>
    </location>
</feature>
<dbReference type="GO" id="GO:0016887">
    <property type="term" value="F:ATP hydrolysis activity"/>
    <property type="evidence" value="ECO:0007669"/>
    <property type="project" value="InterPro"/>
</dbReference>
<keyword evidence="12" id="KW-0175">Coiled coil</keyword>
<evidence type="ECO:0000256" key="8">
    <source>
        <dbReference type="ARBA" id="ARBA00022840"/>
    </source>
</evidence>
<feature type="region of interest" description="Disordered" evidence="13">
    <location>
        <begin position="503"/>
        <end position="527"/>
    </location>
</feature>
<evidence type="ECO:0000256" key="5">
    <source>
        <dbReference type="ARBA" id="ARBA00022737"/>
    </source>
</evidence>
<evidence type="ECO:0000256" key="12">
    <source>
        <dbReference type="SAM" id="Coils"/>
    </source>
</evidence>
<evidence type="ECO:0000256" key="11">
    <source>
        <dbReference type="ARBA" id="ARBA00022917"/>
    </source>
</evidence>
<comment type="similarity">
    <text evidence="1">Belongs to the ABC transporter superfamily. ABCF family. Translational throttle EttA subfamily.</text>
</comment>
<dbReference type="InterPro" id="IPR037118">
    <property type="entry name" value="Val-tRNA_synth_C_sf"/>
</dbReference>
<dbReference type="GO" id="GO:0019843">
    <property type="term" value="F:rRNA binding"/>
    <property type="evidence" value="ECO:0007669"/>
    <property type="project" value="UniProtKB-KW"/>
</dbReference>
<dbReference type="EMBL" id="CP060632">
    <property type="protein sequence ID" value="QNL99080.1"/>
    <property type="molecule type" value="Genomic_DNA"/>
</dbReference>
<accession>A0A7G9FKJ9</accession>
<keyword evidence="9" id="KW-0810">Translation regulation</keyword>
<organism evidence="15 16">
    <name type="scientific">Wujia chipingensis</name>
    <dbReference type="NCBI Taxonomy" id="2763670"/>
    <lineage>
        <taxon>Bacteria</taxon>
        <taxon>Bacillati</taxon>
        <taxon>Bacillota</taxon>
        <taxon>Clostridia</taxon>
        <taxon>Lachnospirales</taxon>
        <taxon>Lachnospiraceae</taxon>
        <taxon>Wujia</taxon>
    </lineage>
</organism>
<dbReference type="GO" id="GO:0005524">
    <property type="term" value="F:ATP binding"/>
    <property type="evidence" value="ECO:0007669"/>
    <property type="project" value="UniProtKB-KW"/>
</dbReference>
<reference evidence="15 16" key="1">
    <citation type="submission" date="2020-08" db="EMBL/GenBank/DDBJ databases">
        <authorList>
            <person name="Liu C."/>
            <person name="Sun Q."/>
        </authorList>
    </citation>
    <scope>NUCLEOTIDE SEQUENCE [LARGE SCALE GENOMIC DNA]</scope>
    <source>
        <strain evidence="15 16">NSJ-4</strain>
    </source>
</reference>
<name>A0A7G9FKJ9_9FIRM</name>
<keyword evidence="10" id="KW-0694">RNA-binding</keyword>
<evidence type="ECO:0000259" key="14">
    <source>
        <dbReference type="PROSITE" id="PS50893"/>
    </source>
</evidence>
<dbReference type="RefSeq" id="WP_249321050.1">
    <property type="nucleotide sequence ID" value="NZ_CP060632.1"/>
</dbReference>
<evidence type="ECO:0000256" key="13">
    <source>
        <dbReference type="SAM" id="MobiDB-lite"/>
    </source>
</evidence>
<evidence type="ECO:0000256" key="4">
    <source>
        <dbReference type="ARBA" id="ARBA00022730"/>
    </source>
</evidence>
<dbReference type="InterPro" id="IPR027417">
    <property type="entry name" value="P-loop_NTPase"/>
</dbReference>
<dbReference type="InterPro" id="IPR017871">
    <property type="entry name" value="ABC_transporter-like_CS"/>
</dbReference>
<evidence type="ECO:0000313" key="16">
    <source>
        <dbReference type="Proteomes" id="UP000515819"/>
    </source>
</evidence>
<dbReference type="PANTHER" id="PTHR42855:SF1">
    <property type="entry name" value="ABC TRANSPORTER DOMAIN-CONTAINING PROTEIN"/>
    <property type="match status" value="1"/>
</dbReference>
<proteinExistence type="inferred from homology"/>
<dbReference type="KEGG" id="wcp:H9Q76_10065"/>
<dbReference type="AlphaFoldDB" id="A0A7G9FKJ9"/>
<dbReference type="InterPro" id="IPR051309">
    <property type="entry name" value="ABCF_ATPase"/>
</dbReference>
<evidence type="ECO:0000256" key="1">
    <source>
        <dbReference type="ARBA" id="ARBA00005868"/>
    </source>
</evidence>
<feature type="domain" description="ABC transporter" evidence="14">
    <location>
        <begin position="4"/>
        <end position="219"/>
    </location>
</feature>
<dbReference type="FunFam" id="3.40.50.300:FF:000011">
    <property type="entry name" value="Putative ABC transporter ATP-binding component"/>
    <property type="match status" value="1"/>
</dbReference>
<dbReference type="Gene3D" id="1.10.287.380">
    <property type="entry name" value="Valyl-tRNA synthetase, C-terminal domain"/>
    <property type="match status" value="1"/>
</dbReference>
<dbReference type="CDD" id="cd03221">
    <property type="entry name" value="ABCF_EF-3"/>
    <property type="match status" value="2"/>
</dbReference>
<keyword evidence="16" id="KW-1185">Reference proteome</keyword>
<dbReference type="InterPro" id="IPR032781">
    <property type="entry name" value="ABC_tran_Xtn"/>
</dbReference>
<evidence type="ECO:0000256" key="7">
    <source>
        <dbReference type="ARBA" id="ARBA00022801"/>
    </source>
</evidence>
<dbReference type="PROSITE" id="PS50893">
    <property type="entry name" value="ABC_TRANSPORTER_2"/>
    <property type="match status" value="2"/>
</dbReference>
<keyword evidence="7" id="KW-0378">Hydrolase</keyword>
<dbReference type="Pfam" id="PF12848">
    <property type="entry name" value="ABC_tran_Xtn"/>
    <property type="match status" value="1"/>
</dbReference>
<keyword evidence="2" id="KW-0963">Cytoplasm</keyword>
<evidence type="ECO:0000256" key="6">
    <source>
        <dbReference type="ARBA" id="ARBA00022741"/>
    </source>
</evidence>
<keyword evidence="4" id="KW-0699">rRNA-binding</keyword>
<dbReference type="PROSITE" id="PS00211">
    <property type="entry name" value="ABC_TRANSPORTER_1"/>
    <property type="match status" value="1"/>
</dbReference>
<keyword evidence="11" id="KW-0648">Protein biosynthesis</keyword>
<evidence type="ECO:0000256" key="3">
    <source>
        <dbReference type="ARBA" id="ARBA00022555"/>
    </source>
</evidence>
<dbReference type="GO" id="GO:0003677">
    <property type="term" value="F:DNA binding"/>
    <property type="evidence" value="ECO:0007669"/>
    <property type="project" value="InterPro"/>
</dbReference>
<dbReference type="Proteomes" id="UP000515819">
    <property type="component" value="Chromosome"/>
</dbReference>
<evidence type="ECO:0000256" key="2">
    <source>
        <dbReference type="ARBA" id="ARBA00022490"/>
    </source>
</evidence>
<feature type="compositionally biased region" description="Basic and acidic residues" evidence="13">
    <location>
        <begin position="512"/>
        <end position="527"/>
    </location>
</feature>
<dbReference type="GO" id="GO:0006412">
    <property type="term" value="P:translation"/>
    <property type="evidence" value="ECO:0007669"/>
    <property type="project" value="UniProtKB-KW"/>
</dbReference>
<dbReference type="GO" id="GO:0006417">
    <property type="term" value="P:regulation of translation"/>
    <property type="evidence" value="ECO:0007669"/>
    <property type="project" value="UniProtKB-KW"/>
</dbReference>
<protein>
    <submittedName>
        <fullName evidence="15">ABC-F family ATP-binding cassette domain-containing protein</fullName>
    </submittedName>
</protein>
<evidence type="ECO:0000256" key="10">
    <source>
        <dbReference type="ARBA" id="ARBA00022884"/>
    </source>
</evidence>
<gene>
    <name evidence="15" type="ORF">H9Q76_10065</name>
</gene>
<dbReference type="Pfam" id="PF00005">
    <property type="entry name" value="ABC_tran"/>
    <property type="match status" value="2"/>
</dbReference>
<keyword evidence="5" id="KW-0677">Repeat</keyword>
<dbReference type="Gene3D" id="3.40.50.300">
    <property type="entry name" value="P-loop containing nucleotide triphosphate hydrolases"/>
    <property type="match status" value="2"/>
</dbReference>
<dbReference type="PANTHER" id="PTHR42855">
    <property type="entry name" value="ABC TRANSPORTER ATP-BINDING SUBUNIT"/>
    <property type="match status" value="1"/>
</dbReference>
<dbReference type="InterPro" id="IPR003593">
    <property type="entry name" value="AAA+_ATPase"/>
</dbReference>
<evidence type="ECO:0000256" key="9">
    <source>
        <dbReference type="ARBA" id="ARBA00022845"/>
    </source>
</evidence>
<dbReference type="SUPFAM" id="SSF52540">
    <property type="entry name" value="P-loop containing nucleoside triphosphate hydrolases"/>
    <property type="match status" value="2"/>
</dbReference>
<dbReference type="InterPro" id="IPR003439">
    <property type="entry name" value="ABC_transporter-like_ATP-bd"/>
</dbReference>
<sequence>MNIVTVDEITKAYGERKLFDKASFFLQEGEKAGIIGINGTGKSTLLKIIAGIEKPDSGNVILANHYTVQYLPQTPEFEPTDTVLQAVVRGHATEENHWTVESEAKTMMTKLGITDFEETCGHLSGGQRKRLALVSALLAKADILLLDEPTNHLDSEMSTWLEDELRAYKGSIIMVTHDRYFLDSVANRIIEVDKGQIYSYATNYSGFLEGKTLREDILDAQERKRQSILRVELEWVKRGARARSTKQKARLERYEEMKGKSAPVKDAQVEIGSVSSRLGRTTVELDHIEKSFDGKTIIHDFTYHFLKDDRIGIVGRNGCGKSTLLKLMQGILEPDSGSVVIGPTVKIGYFAQEIQLGKDMDPNQRVIDYIRDVAEYVETDEGKITAARLLERFLFRGEDQYGLIGKLSGGERRRLYLCKVLMSAPNVLILDEPTNDLDITTLTILEDYLDSFQGIVVAVSHDRYFLDRVVRRIFAFRPDGTLWQSEGGYTDYETRVLYEQQAAEKSAGAKTETAESKTGKSDNWKEKPRTKKLKLSYQEQREYDTIEDDIAILEQRIEENKIAMEKNASNSSELQRLYEEQEQLEQTLAEKMDRWMYLEDLVAQIAAQS</sequence>
<evidence type="ECO:0000313" key="15">
    <source>
        <dbReference type="EMBL" id="QNL99080.1"/>
    </source>
</evidence>